<reference evidence="1" key="1">
    <citation type="submission" date="2017-06" db="EMBL/GenBank/DDBJ databases">
        <title>Novel phages from South African skin metaviromes.</title>
        <authorList>
            <person name="van Zyl L.J."/>
            <person name="Abrahams Y."/>
            <person name="Stander E.A."/>
            <person name="Kirby B.M."/>
            <person name="Clavaud C."/>
            <person name="Farcet C."/>
            <person name="Breton L."/>
            <person name="Trindade M.I."/>
        </authorList>
    </citation>
    <scope>NUCLEOTIDE SEQUENCE</scope>
</reference>
<dbReference type="EMBL" id="MF417875">
    <property type="protein sequence ID" value="ASN68327.1"/>
    <property type="molecule type" value="Genomic_DNA"/>
</dbReference>
<gene>
    <name evidence="1" type="ORF">10S11_65</name>
</gene>
<proteinExistence type="predicted"/>
<evidence type="ECO:0000313" key="1">
    <source>
        <dbReference type="EMBL" id="ASN68327.1"/>
    </source>
</evidence>
<protein>
    <submittedName>
        <fullName evidence="1">Uncharacterized protein</fullName>
    </submittedName>
</protein>
<organism evidence="1">
    <name type="scientific">uncultured Caudovirales phage</name>
    <dbReference type="NCBI Taxonomy" id="2100421"/>
    <lineage>
        <taxon>Viruses</taxon>
        <taxon>Duplodnaviria</taxon>
        <taxon>Heunggongvirae</taxon>
        <taxon>Uroviricota</taxon>
        <taxon>Caudoviricetes</taxon>
        <taxon>Peduoviridae</taxon>
        <taxon>Maltschvirus</taxon>
        <taxon>Maltschvirus maltsch</taxon>
    </lineage>
</organism>
<sequence length="45" mass="5375">MGELEKKFMENLNKFLNEHDLKTSDDIEKYIEENPLNISIFTKQS</sequence>
<name>A0A2H4J4T7_9CAUD</name>
<accession>A0A2H4J4T7</accession>